<feature type="transmembrane region" description="Helical" evidence="11">
    <location>
        <begin position="6"/>
        <end position="30"/>
    </location>
</feature>
<keyword evidence="4 11" id="KW-0812">Transmembrane</keyword>
<evidence type="ECO:0000256" key="7">
    <source>
        <dbReference type="ARBA" id="ARBA00023002"/>
    </source>
</evidence>
<dbReference type="Gene3D" id="1.10.630.10">
    <property type="entry name" value="Cytochrome P450"/>
    <property type="match status" value="1"/>
</dbReference>
<accession>A0A438CLP2</accession>
<evidence type="ECO:0000256" key="9">
    <source>
        <dbReference type="ARBA" id="ARBA00023033"/>
    </source>
</evidence>
<dbReference type="GO" id="GO:0016020">
    <property type="term" value="C:membrane"/>
    <property type="evidence" value="ECO:0007669"/>
    <property type="project" value="UniProtKB-SubCell"/>
</dbReference>
<reference evidence="12 13" key="1">
    <citation type="journal article" date="2018" name="PLoS Genet.">
        <title>Population sequencing reveals clonal diversity and ancestral inbreeding in the grapevine cultivar Chardonnay.</title>
        <authorList>
            <person name="Roach M.J."/>
            <person name="Johnson D.L."/>
            <person name="Bohlmann J."/>
            <person name="van Vuuren H.J."/>
            <person name="Jones S.J."/>
            <person name="Pretorius I.S."/>
            <person name="Schmidt S.A."/>
            <person name="Borneman A.R."/>
        </authorList>
    </citation>
    <scope>NUCLEOTIDE SEQUENCE [LARGE SCALE GENOMIC DNA]</scope>
    <source>
        <strain evidence="13">cv. Chardonnay</strain>
        <tissue evidence="12">Leaf</tissue>
    </source>
</reference>
<name>A0A438CLP2_VITVI</name>
<dbReference type="PANTHER" id="PTHR24282:SF196">
    <property type="entry name" value="CYTOCHROME P450 714C2"/>
    <property type="match status" value="1"/>
</dbReference>
<dbReference type="GO" id="GO:0005506">
    <property type="term" value="F:iron ion binding"/>
    <property type="evidence" value="ECO:0007669"/>
    <property type="project" value="InterPro"/>
</dbReference>
<dbReference type="InterPro" id="IPR001128">
    <property type="entry name" value="Cyt_P450"/>
</dbReference>
<proteinExistence type="inferred from homology"/>
<evidence type="ECO:0000256" key="5">
    <source>
        <dbReference type="ARBA" id="ARBA00022723"/>
    </source>
</evidence>
<evidence type="ECO:0000313" key="13">
    <source>
        <dbReference type="Proteomes" id="UP000288805"/>
    </source>
</evidence>
<dbReference type="Pfam" id="PF00067">
    <property type="entry name" value="p450"/>
    <property type="match status" value="2"/>
</dbReference>
<dbReference type="InterPro" id="IPR050665">
    <property type="entry name" value="Cytochrome_P450_Monooxygen"/>
</dbReference>
<dbReference type="PANTHER" id="PTHR24282">
    <property type="entry name" value="CYTOCHROME P450 FAMILY MEMBER"/>
    <property type="match status" value="1"/>
</dbReference>
<sequence>MEAFTVKLFISIALVGVLGLFFRLYNALVVKPKKLRSILRNQGISGPPPSFLLGQVFMFSLGNTQILHVNQPDIVKEITTCTSLDFGKPSYQHRELGPLLGQGILTSNGAVWAHNRKILAPELYMDKVKGMIDLITESVDTLLKSWRIYTKGEEIFLRLRALQEAMSKKIFLDIPGMRYVPTKHNRDVWELEKDIRNLILKVVSGREELAAHEKDLLQMVLEGAKNSDLSQEAIDNFIVDNCKNIYLAGYETTAVSAEWCLMLLAANPDWQARFAKK</sequence>
<keyword evidence="5" id="KW-0479">Metal-binding</keyword>
<evidence type="ECO:0000256" key="11">
    <source>
        <dbReference type="SAM" id="Phobius"/>
    </source>
</evidence>
<evidence type="ECO:0000256" key="6">
    <source>
        <dbReference type="ARBA" id="ARBA00022989"/>
    </source>
</evidence>
<dbReference type="AlphaFoldDB" id="A0A438CLP2"/>
<protein>
    <submittedName>
        <fullName evidence="12">Cytochrome P450 714C2</fullName>
    </submittedName>
</protein>
<evidence type="ECO:0000313" key="12">
    <source>
        <dbReference type="EMBL" id="RVW24137.1"/>
    </source>
</evidence>
<dbReference type="InterPro" id="IPR036396">
    <property type="entry name" value="Cyt_P450_sf"/>
</dbReference>
<comment type="similarity">
    <text evidence="2">Belongs to the cytochrome P450 family.</text>
</comment>
<keyword evidence="10 11" id="KW-0472">Membrane</keyword>
<dbReference type="GO" id="GO:0016705">
    <property type="term" value="F:oxidoreductase activity, acting on paired donors, with incorporation or reduction of molecular oxygen"/>
    <property type="evidence" value="ECO:0007669"/>
    <property type="project" value="InterPro"/>
</dbReference>
<evidence type="ECO:0000256" key="8">
    <source>
        <dbReference type="ARBA" id="ARBA00023004"/>
    </source>
</evidence>
<keyword evidence="8" id="KW-0408">Iron</keyword>
<evidence type="ECO:0000256" key="3">
    <source>
        <dbReference type="ARBA" id="ARBA00022617"/>
    </source>
</evidence>
<keyword evidence="7" id="KW-0560">Oxidoreductase</keyword>
<comment type="caution">
    <text evidence="12">The sequence shown here is derived from an EMBL/GenBank/DDBJ whole genome shotgun (WGS) entry which is preliminary data.</text>
</comment>
<keyword evidence="3" id="KW-0349">Heme</keyword>
<dbReference type="Proteomes" id="UP000288805">
    <property type="component" value="Unassembled WGS sequence"/>
</dbReference>
<evidence type="ECO:0000256" key="10">
    <source>
        <dbReference type="ARBA" id="ARBA00023136"/>
    </source>
</evidence>
<dbReference type="GO" id="GO:0004497">
    <property type="term" value="F:monooxygenase activity"/>
    <property type="evidence" value="ECO:0007669"/>
    <property type="project" value="UniProtKB-KW"/>
</dbReference>
<evidence type="ECO:0000256" key="2">
    <source>
        <dbReference type="ARBA" id="ARBA00010617"/>
    </source>
</evidence>
<dbReference type="GO" id="GO:0020037">
    <property type="term" value="F:heme binding"/>
    <property type="evidence" value="ECO:0007669"/>
    <property type="project" value="InterPro"/>
</dbReference>
<dbReference type="SUPFAM" id="SSF48264">
    <property type="entry name" value="Cytochrome P450"/>
    <property type="match status" value="1"/>
</dbReference>
<evidence type="ECO:0000256" key="1">
    <source>
        <dbReference type="ARBA" id="ARBA00004167"/>
    </source>
</evidence>
<organism evidence="12 13">
    <name type="scientific">Vitis vinifera</name>
    <name type="common">Grape</name>
    <dbReference type="NCBI Taxonomy" id="29760"/>
    <lineage>
        <taxon>Eukaryota</taxon>
        <taxon>Viridiplantae</taxon>
        <taxon>Streptophyta</taxon>
        <taxon>Embryophyta</taxon>
        <taxon>Tracheophyta</taxon>
        <taxon>Spermatophyta</taxon>
        <taxon>Magnoliopsida</taxon>
        <taxon>eudicotyledons</taxon>
        <taxon>Gunneridae</taxon>
        <taxon>Pentapetalae</taxon>
        <taxon>rosids</taxon>
        <taxon>Vitales</taxon>
        <taxon>Vitaceae</taxon>
        <taxon>Viteae</taxon>
        <taxon>Vitis</taxon>
    </lineage>
</organism>
<gene>
    <name evidence="12" type="primary">CYP714C2_14</name>
    <name evidence="12" type="ORF">CK203_088723</name>
</gene>
<evidence type="ECO:0000256" key="4">
    <source>
        <dbReference type="ARBA" id="ARBA00022692"/>
    </source>
</evidence>
<comment type="subcellular location">
    <subcellularLocation>
        <location evidence="1">Membrane</location>
        <topology evidence="1">Single-pass membrane protein</topology>
    </subcellularLocation>
</comment>
<dbReference type="EMBL" id="QGNW01002179">
    <property type="protein sequence ID" value="RVW24137.1"/>
    <property type="molecule type" value="Genomic_DNA"/>
</dbReference>
<keyword evidence="6 11" id="KW-1133">Transmembrane helix</keyword>
<keyword evidence="9" id="KW-0503">Monooxygenase</keyword>